<protein>
    <submittedName>
        <fullName evidence="11">Threonylcarbamoyladenosine tRNA methylthiotransferase MtaB</fullName>
    </submittedName>
</protein>
<dbReference type="CDD" id="cd01335">
    <property type="entry name" value="Radical_SAM"/>
    <property type="match status" value="1"/>
</dbReference>
<dbReference type="Pfam" id="PF00919">
    <property type="entry name" value="UPF0004"/>
    <property type="match status" value="1"/>
</dbReference>
<dbReference type="InterPro" id="IPR006467">
    <property type="entry name" value="MiaB-like_bact"/>
</dbReference>
<gene>
    <name evidence="11" type="ORF">BECKLPF1236A_GA0070988_1000721</name>
</gene>
<dbReference type="SFLD" id="SFLDG01061">
    <property type="entry name" value="methylthiotransferase"/>
    <property type="match status" value="1"/>
</dbReference>
<name>A0A450VQR0_9GAMM</name>
<dbReference type="PANTHER" id="PTHR11918:SF45">
    <property type="entry name" value="THREONYLCARBAMOYLADENOSINE TRNA METHYLTHIOTRANSFERASE"/>
    <property type="match status" value="1"/>
</dbReference>
<keyword evidence="7" id="KW-0408">Iron</keyword>
<evidence type="ECO:0000256" key="4">
    <source>
        <dbReference type="ARBA" id="ARBA00022679"/>
    </source>
</evidence>
<evidence type="ECO:0000256" key="7">
    <source>
        <dbReference type="ARBA" id="ARBA00023004"/>
    </source>
</evidence>
<dbReference type="GO" id="GO:0046872">
    <property type="term" value="F:metal ion binding"/>
    <property type="evidence" value="ECO:0007669"/>
    <property type="project" value="UniProtKB-KW"/>
</dbReference>
<proteinExistence type="predicted"/>
<dbReference type="InterPro" id="IPR005839">
    <property type="entry name" value="Methylthiotransferase"/>
</dbReference>
<evidence type="ECO:0000256" key="1">
    <source>
        <dbReference type="ARBA" id="ARBA00001966"/>
    </source>
</evidence>
<comment type="cofactor">
    <cofactor evidence="1">
        <name>[4Fe-4S] cluster</name>
        <dbReference type="ChEBI" id="CHEBI:49883"/>
    </cofactor>
</comment>
<dbReference type="NCBIfam" id="TIGR01579">
    <property type="entry name" value="MiaB-like-C"/>
    <property type="match status" value="1"/>
</dbReference>
<keyword evidence="8" id="KW-0411">Iron-sulfur</keyword>
<evidence type="ECO:0000313" key="11">
    <source>
        <dbReference type="EMBL" id="VFK07119.1"/>
    </source>
</evidence>
<dbReference type="EMBL" id="CAADFM010000007">
    <property type="protein sequence ID" value="VFK07119.1"/>
    <property type="molecule type" value="Genomic_DNA"/>
</dbReference>
<evidence type="ECO:0000256" key="2">
    <source>
        <dbReference type="ARBA" id="ARBA00022485"/>
    </source>
</evidence>
<dbReference type="InterPro" id="IPR020612">
    <property type="entry name" value="Methylthiotransferase_CS"/>
</dbReference>
<dbReference type="FunFam" id="3.80.30.20:FF:000001">
    <property type="entry name" value="tRNA-2-methylthio-N(6)-dimethylallyladenosine synthase 2"/>
    <property type="match status" value="1"/>
</dbReference>
<keyword evidence="3" id="KW-0963">Cytoplasm</keyword>
<organism evidence="11">
    <name type="scientific">Candidatus Kentrum sp. LPFa</name>
    <dbReference type="NCBI Taxonomy" id="2126335"/>
    <lineage>
        <taxon>Bacteria</taxon>
        <taxon>Pseudomonadati</taxon>
        <taxon>Pseudomonadota</taxon>
        <taxon>Gammaproteobacteria</taxon>
        <taxon>Candidatus Kentrum</taxon>
    </lineage>
</organism>
<dbReference type="InterPro" id="IPR006638">
    <property type="entry name" value="Elp3/MiaA/NifB-like_rSAM"/>
</dbReference>
<evidence type="ECO:0000256" key="8">
    <source>
        <dbReference type="ARBA" id="ARBA00023014"/>
    </source>
</evidence>
<dbReference type="SMART" id="SM00729">
    <property type="entry name" value="Elp3"/>
    <property type="match status" value="1"/>
</dbReference>
<evidence type="ECO:0000259" key="10">
    <source>
        <dbReference type="PROSITE" id="PS51918"/>
    </source>
</evidence>
<feature type="domain" description="MTTase N-terminal" evidence="9">
    <location>
        <begin position="35"/>
        <end position="148"/>
    </location>
</feature>
<dbReference type="SUPFAM" id="SSF102114">
    <property type="entry name" value="Radical SAM enzymes"/>
    <property type="match status" value="1"/>
</dbReference>
<keyword evidence="6" id="KW-0479">Metal-binding</keyword>
<dbReference type="InterPro" id="IPR038135">
    <property type="entry name" value="Methylthiotransferase_N_sf"/>
</dbReference>
<dbReference type="Pfam" id="PF04055">
    <property type="entry name" value="Radical_SAM"/>
    <property type="match status" value="1"/>
</dbReference>
<dbReference type="AlphaFoldDB" id="A0A450VQR0"/>
<dbReference type="Gene3D" id="3.80.30.20">
    <property type="entry name" value="tm_1862 like domain"/>
    <property type="match status" value="1"/>
</dbReference>
<keyword evidence="4 11" id="KW-0808">Transferase</keyword>
<dbReference type="PROSITE" id="PS51918">
    <property type="entry name" value="RADICAL_SAM"/>
    <property type="match status" value="1"/>
</dbReference>
<dbReference type="SFLD" id="SFLDG01082">
    <property type="entry name" value="B12-binding_domain_containing"/>
    <property type="match status" value="1"/>
</dbReference>
<dbReference type="InterPro" id="IPR007197">
    <property type="entry name" value="rSAM"/>
</dbReference>
<dbReference type="SFLD" id="SFLDS00029">
    <property type="entry name" value="Radical_SAM"/>
    <property type="match status" value="1"/>
</dbReference>
<evidence type="ECO:0000259" key="9">
    <source>
        <dbReference type="PROSITE" id="PS51449"/>
    </source>
</evidence>
<evidence type="ECO:0000256" key="3">
    <source>
        <dbReference type="ARBA" id="ARBA00022490"/>
    </source>
</evidence>
<dbReference type="PROSITE" id="PS01278">
    <property type="entry name" value="MTTASE_RADICAL"/>
    <property type="match status" value="1"/>
</dbReference>
<sequence>MFLAQAPIFSEFLFFRYLNRNPGIRQKKRKEFMLNRVAFCTFGCRINQYDTESVRTLLEESGRFRAVSMRQPADVYVVNTCSVTAQADATARKTIRRIRSEQPAARIVVTGCYAQRAPDEIAKLPGVVLVLGVPDRIRIVAEIEQCLATGPRDGESSGNGTRKIAVSSVSTARAFPEIPITRMMDRSRAIVKIQDGCNGACSFCIIPQTRGRSRSRQPRKIIEQITRLVGNGYREIVLAGVHLGDYGADLDQKPTLPDLIHRILAIPGLARFRLSSIGPSAISEEIIGLMATEDKFARHFHIPLQSGSDTILARMNRDYRGAQFERLLRDISAAVPDCGIGTDIICGFPGETEAHFQETVARISDLPITYLHPFTYSARPGSLAQSYPEQVPSEQKKSRTRILKQLSRVKNRAFRQRYSGRTARVLLESRGEDPSRNSSENDGKMEMTYFGWTDNYLRVVARGIPTGADGLETVRIIGIDDDGLRGVFESEKR</sequence>
<dbReference type="NCBIfam" id="TIGR00089">
    <property type="entry name" value="MiaB/RimO family radical SAM methylthiotransferase"/>
    <property type="match status" value="1"/>
</dbReference>
<reference evidence="11" key="1">
    <citation type="submission" date="2019-02" db="EMBL/GenBank/DDBJ databases">
        <authorList>
            <person name="Gruber-Vodicka R. H."/>
            <person name="Seah K. B. B."/>
        </authorList>
    </citation>
    <scope>NUCLEOTIDE SEQUENCE</scope>
    <source>
        <strain evidence="11">BECK_S312</strain>
    </source>
</reference>
<accession>A0A450VQR0</accession>
<dbReference type="GO" id="GO:0051539">
    <property type="term" value="F:4 iron, 4 sulfur cluster binding"/>
    <property type="evidence" value="ECO:0007669"/>
    <property type="project" value="UniProtKB-KW"/>
</dbReference>
<dbReference type="InterPro" id="IPR013848">
    <property type="entry name" value="Methylthiotransferase_N"/>
</dbReference>
<keyword evidence="5" id="KW-0949">S-adenosyl-L-methionine</keyword>
<dbReference type="InterPro" id="IPR058240">
    <property type="entry name" value="rSAM_sf"/>
</dbReference>
<dbReference type="PROSITE" id="PS51449">
    <property type="entry name" value="MTTASE_N"/>
    <property type="match status" value="1"/>
</dbReference>
<dbReference type="GO" id="GO:0035598">
    <property type="term" value="F:tRNA (N(6)-L-threonylcarbamoyladenosine(37)-C(2))-methylthiotransferase activity"/>
    <property type="evidence" value="ECO:0007669"/>
    <property type="project" value="TreeGrafter"/>
</dbReference>
<dbReference type="PANTHER" id="PTHR11918">
    <property type="entry name" value="RADICAL SAM PROTEINS"/>
    <property type="match status" value="1"/>
</dbReference>
<evidence type="ECO:0000256" key="5">
    <source>
        <dbReference type="ARBA" id="ARBA00022691"/>
    </source>
</evidence>
<feature type="domain" description="Radical SAM core" evidence="10">
    <location>
        <begin position="183"/>
        <end position="415"/>
    </location>
</feature>
<dbReference type="InterPro" id="IPR023404">
    <property type="entry name" value="rSAM_horseshoe"/>
</dbReference>
<dbReference type="Gene3D" id="3.40.50.12160">
    <property type="entry name" value="Methylthiotransferase, N-terminal domain"/>
    <property type="match status" value="1"/>
</dbReference>
<evidence type="ECO:0000256" key="6">
    <source>
        <dbReference type="ARBA" id="ARBA00022723"/>
    </source>
</evidence>
<keyword evidence="2" id="KW-0004">4Fe-4S</keyword>